<dbReference type="PROSITE" id="PS01124">
    <property type="entry name" value="HTH_ARAC_FAMILY_2"/>
    <property type="match status" value="1"/>
</dbReference>
<dbReference type="PANTHER" id="PTHR43280">
    <property type="entry name" value="ARAC-FAMILY TRANSCRIPTIONAL REGULATOR"/>
    <property type="match status" value="1"/>
</dbReference>
<dbReference type="AlphaFoldDB" id="A0A9Q4B2P8"/>
<dbReference type="InterPro" id="IPR003313">
    <property type="entry name" value="AraC-bd"/>
</dbReference>
<evidence type="ECO:0000313" key="5">
    <source>
        <dbReference type="EMBL" id="MCR6097236.1"/>
    </source>
</evidence>
<keyword evidence="2" id="KW-0238">DNA-binding</keyword>
<organism evidence="5 6">
    <name type="scientific">Salipaludibacillus agaradhaerens</name>
    <name type="common">Bacillus agaradhaerens</name>
    <dbReference type="NCBI Taxonomy" id="76935"/>
    <lineage>
        <taxon>Bacteria</taxon>
        <taxon>Bacillati</taxon>
        <taxon>Bacillota</taxon>
        <taxon>Bacilli</taxon>
        <taxon>Bacillales</taxon>
        <taxon>Bacillaceae</taxon>
    </lineage>
</organism>
<dbReference type="RefSeq" id="WP_078577497.1">
    <property type="nucleotide sequence ID" value="NZ_JABXYM010000001.1"/>
</dbReference>
<proteinExistence type="predicted"/>
<protein>
    <submittedName>
        <fullName evidence="5">AraC family transcriptional regulator</fullName>
    </submittedName>
</protein>
<keyword evidence="3" id="KW-0804">Transcription</keyword>
<dbReference type="EMBL" id="JABXYM010000001">
    <property type="protein sequence ID" value="MCR6097236.1"/>
    <property type="molecule type" value="Genomic_DNA"/>
</dbReference>
<dbReference type="Pfam" id="PF02311">
    <property type="entry name" value="AraC_binding"/>
    <property type="match status" value="1"/>
</dbReference>
<dbReference type="GO" id="GO:0003700">
    <property type="term" value="F:DNA-binding transcription factor activity"/>
    <property type="evidence" value="ECO:0007669"/>
    <property type="project" value="InterPro"/>
</dbReference>
<dbReference type="Gene3D" id="2.60.120.280">
    <property type="entry name" value="Regulatory protein AraC"/>
    <property type="match status" value="1"/>
</dbReference>
<dbReference type="OrthoDB" id="185320at2"/>
<reference evidence="5" key="1">
    <citation type="submission" date="2020-06" db="EMBL/GenBank/DDBJ databases">
        <title>Insight into the genomes of haloalkaliphilic bacilli from Kenyan soda lakes.</title>
        <authorList>
            <person name="Mwirichia R."/>
            <person name="Villamizar G.C."/>
            <person name="Poehlein A."/>
            <person name="Mugweru J."/>
            <person name="Kipnyargis A."/>
            <person name="Kiplimo D."/>
            <person name="Orwa P."/>
            <person name="Daniel R."/>
        </authorList>
    </citation>
    <scope>NUCLEOTIDE SEQUENCE</scope>
    <source>
        <strain evidence="5">B1096_S55</strain>
    </source>
</reference>
<dbReference type="Proteomes" id="UP001057753">
    <property type="component" value="Unassembled WGS sequence"/>
</dbReference>
<feature type="domain" description="HTH araC/xylS-type" evidence="4">
    <location>
        <begin position="174"/>
        <end position="273"/>
    </location>
</feature>
<accession>A0A9Q4B2P8</accession>
<dbReference type="InterPro" id="IPR009057">
    <property type="entry name" value="Homeodomain-like_sf"/>
</dbReference>
<gene>
    <name evidence="5" type="ORF">HXA33_11845</name>
</gene>
<dbReference type="InterPro" id="IPR018060">
    <property type="entry name" value="HTH_AraC"/>
</dbReference>
<dbReference type="SUPFAM" id="SSF46689">
    <property type="entry name" value="Homeodomain-like"/>
    <property type="match status" value="2"/>
</dbReference>
<dbReference type="PRINTS" id="PR00032">
    <property type="entry name" value="HTHARAC"/>
</dbReference>
<dbReference type="GO" id="GO:0043565">
    <property type="term" value="F:sequence-specific DNA binding"/>
    <property type="evidence" value="ECO:0007669"/>
    <property type="project" value="InterPro"/>
</dbReference>
<dbReference type="InterPro" id="IPR018062">
    <property type="entry name" value="HTH_AraC-typ_CS"/>
</dbReference>
<dbReference type="PROSITE" id="PS00041">
    <property type="entry name" value="HTH_ARAC_FAMILY_1"/>
    <property type="match status" value="1"/>
</dbReference>
<dbReference type="Pfam" id="PF12833">
    <property type="entry name" value="HTH_18"/>
    <property type="match status" value="1"/>
</dbReference>
<keyword evidence="1" id="KW-0805">Transcription regulation</keyword>
<dbReference type="SMART" id="SM00342">
    <property type="entry name" value="HTH_ARAC"/>
    <property type="match status" value="1"/>
</dbReference>
<dbReference type="InterPro" id="IPR020449">
    <property type="entry name" value="Tscrpt_reg_AraC-type_HTH"/>
</dbReference>
<evidence type="ECO:0000256" key="3">
    <source>
        <dbReference type="ARBA" id="ARBA00023163"/>
    </source>
</evidence>
<dbReference type="InterPro" id="IPR037923">
    <property type="entry name" value="HTH-like"/>
</dbReference>
<keyword evidence="6" id="KW-1185">Reference proteome</keyword>
<evidence type="ECO:0000313" key="6">
    <source>
        <dbReference type="Proteomes" id="UP001057753"/>
    </source>
</evidence>
<evidence type="ECO:0000256" key="2">
    <source>
        <dbReference type="ARBA" id="ARBA00023125"/>
    </source>
</evidence>
<comment type="caution">
    <text evidence="5">The sequence shown here is derived from an EMBL/GenBank/DDBJ whole genome shotgun (WGS) entry which is preliminary data.</text>
</comment>
<dbReference type="PANTHER" id="PTHR43280:SF2">
    <property type="entry name" value="HTH-TYPE TRANSCRIPTIONAL REGULATOR EXSA"/>
    <property type="match status" value="1"/>
</dbReference>
<dbReference type="SUPFAM" id="SSF51215">
    <property type="entry name" value="Regulatory protein AraC"/>
    <property type="match status" value="1"/>
</dbReference>
<name>A0A9Q4B2P8_SALAG</name>
<evidence type="ECO:0000259" key="4">
    <source>
        <dbReference type="PROSITE" id="PS01124"/>
    </source>
</evidence>
<dbReference type="Gene3D" id="1.10.10.60">
    <property type="entry name" value="Homeodomain-like"/>
    <property type="match status" value="2"/>
</dbReference>
<sequence>MYFHKKRFTFVAGEQNLPLFVESVGYNPQEQKFTRPEGYPYFHWLLTLEGKGTFTFNGQSYMMTPGRGIFLKPYTPHSYYTNGSLWSTAYITFGGVSVVSILKALELNFSAVYNENKDKHFYNIMKAMIDKVEVESEFSRLELSSYLYHFLIKLRTYGKINNQPSLSHNYTKVRPVVDWLEIVYADNIGLQDIANHMNMSPQYLNRLFQDTFGISPYSFLIQLRIRKSKEILVSNQEIPLNQVAALVGFNDVSNFVATFRKKEGITPRKYRILHS</sequence>
<evidence type="ECO:0000256" key="1">
    <source>
        <dbReference type="ARBA" id="ARBA00023015"/>
    </source>
</evidence>